<dbReference type="Gene3D" id="3.30.450.40">
    <property type="match status" value="1"/>
</dbReference>
<accession>A0ABW9KMZ4</accession>
<proteinExistence type="inferred from homology"/>
<dbReference type="NCBIfam" id="TIGR00331">
    <property type="entry name" value="hrcA"/>
    <property type="match status" value="1"/>
</dbReference>
<dbReference type="InterPro" id="IPR036390">
    <property type="entry name" value="WH_DNA-bd_sf"/>
</dbReference>
<dbReference type="Pfam" id="PF01628">
    <property type="entry name" value="HrcA"/>
    <property type="match status" value="1"/>
</dbReference>
<organism evidence="8 9">
    <name type="scientific">Terriglobus aquaticus</name>
    <dbReference type="NCBI Taxonomy" id="940139"/>
    <lineage>
        <taxon>Bacteria</taxon>
        <taxon>Pseudomonadati</taxon>
        <taxon>Acidobacteriota</taxon>
        <taxon>Terriglobia</taxon>
        <taxon>Terriglobales</taxon>
        <taxon>Acidobacteriaceae</taxon>
        <taxon>Terriglobus</taxon>
    </lineage>
</organism>
<dbReference type="PIRSF" id="PIRSF005485">
    <property type="entry name" value="HrcA"/>
    <property type="match status" value="1"/>
</dbReference>
<dbReference type="PANTHER" id="PTHR34824:SF1">
    <property type="entry name" value="HEAT-INDUCIBLE TRANSCRIPTION REPRESSOR HRCA"/>
    <property type="match status" value="1"/>
</dbReference>
<dbReference type="SUPFAM" id="SSF55781">
    <property type="entry name" value="GAF domain-like"/>
    <property type="match status" value="1"/>
</dbReference>
<keyword evidence="2 5" id="KW-0805">Transcription regulation</keyword>
<reference evidence="8 9" key="1">
    <citation type="submission" date="2024-12" db="EMBL/GenBank/DDBJ databases">
        <authorList>
            <person name="Lee Y."/>
        </authorList>
    </citation>
    <scope>NUCLEOTIDE SEQUENCE [LARGE SCALE GENOMIC DNA]</scope>
    <source>
        <strain evidence="8 9">03SUJ4</strain>
    </source>
</reference>
<dbReference type="InterPro" id="IPR023120">
    <property type="entry name" value="WHTH_transcript_rep_HrcA_IDD"/>
</dbReference>
<evidence type="ECO:0000256" key="1">
    <source>
        <dbReference type="ARBA" id="ARBA00022491"/>
    </source>
</evidence>
<sequence>MAASFQDDAALSQRQRAILTAIVEQYVQSGEPVASQGLAAANGLSSATIRNVMAELVDAGYLEQPHTSAGRVPTARAFRLHVEQLRGGNRIAPAMLAAQSRSTIEARLQGMSGEAFLERTSQVLAGLSRGVGVAMATLQRNDPMEHVHFQRLATRRVLAVVVTRSGMVRDRVLTLEQDLQGKDLEAAARYLNEQFRGWTVEAIRAEIARRAATERDAYQRMRAAAEELWTATVKDAAPAHTVFVEGVSNLLAESVDRGRLREMLAALEAKERVMTLLHAYLGVEHARAIASDSVRVVFDMEAHAPEMQGLVLVAAPALSAGAQMGAVGVIGPQRMDYEATINAVQYVAQLFAETQQPM</sequence>
<dbReference type="EMBL" id="JBJYXY010000001">
    <property type="protein sequence ID" value="MFN2976553.1"/>
    <property type="molecule type" value="Genomic_DNA"/>
</dbReference>
<comment type="caution">
    <text evidence="8">The sequence shown here is derived from an EMBL/GenBank/DDBJ whole genome shotgun (WGS) entry which is preliminary data.</text>
</comment>
<evidence type="ECO:0000256" key="2">
    <source>
        <dbReference type="ARBA" id="ARBA00023015"/>
    </source>
</evidence>
<evidence type="ECO:0000256" key="3">
    <source>
        <dbReference type="ARBA" id="ARBA00023016"/>
    </source>
</evidence>
<dbReference type="InterPro" id="IPR021153">
    <property type="entry name" value="HrcA_C"/>
</dbReference>
<name>A0ABW9KMZ4_9BACT</name>
<dbReference type="Gene3D" id="1.10.10.10">
    <property type="entry name" value="Winged helix-like DNA-binding domain superfamily/Winged helix DNA-binding domain"/>
    <property type="match status" value="1"/>
</dbReference>
<comment type="similarity">
    <text evidence="5">Belongs to the HrcA family.</text>
</comment>
<dbReference type="InterPro" id="IPR036388">
    <property type="entry name" value="WH-like_DNA-bd_sf"/>
</dbReference>
<evidence type="ECO:0000313" key="9">
    <source>
        <dbReference type="Proteomes" id="UP001634747"/>
    </source>
</evidence>
<dbReference type="RefSeq" id="WP_263411973.1">
    <property type="nucleotide sequence ID" value="NZ_BAABBH010000001.1"/>
</dbReference>
<evidence type="ECO:0000259" key="7">
    <source>
        <dbReference type="Pfam" id="PF03444"/>
    </source>
</evidence>
<feature type="domain" description="Winged helix-turn-helix transcription repressor HrcA DNA-binding" evidence="7">
    <location>
        <begin position="11"/>
        <end position="79"/>
    </location>
</feature>
<evidence type="ECO:0000259" key="6">
    <source>
        <dbReference type="Pfam" id="PF01628"/>
    </source>
</evidence>
<keyword evidence="1 5" id="KW-0678">Repressor</keyword>
<comment type="function">
    <text evidence="5">Negative regulator of class I heat shock genes (grpE-dnaK-dnaJ and groELS operons). Prevents heat-shock induction of these operons.</text>
</comment>
<dbReference type="SUPFAM" id="SSF46785">
    <property type="entry name" value="Winged helix' DNA-binding domain"/>
    <property type="match status" value="1"/>
</dbReference>
<protein>
    <recommendedName>
        <fullName evidence="5">Heat-inducible transcription repressor HrcA</fullName>
    </recommendedName>
</protein>
<dbReference type="Proteomes" id="UP001634747">
    <property type="component" value="Unassembled WGS sequence"/>
</dbReference>
<gene>
    <name evidence="5 8" type="primary">hrcA</name>
    <name evidence="8" type="ORF">ACK2TP_12335</name>
</gene>
<feature type="domain" description="Heat-inducible transcription repressor HrcA C-terminal" evidence="6">
    <location>
        <begin position="114"/>
        <end position="341"/>
    </location>
</feature>
<keyword evidence="9" id="KW-1185">Reference proteome</keyword>
<dbReference type="HAMAP" id="MF_00081">
    <property type="entry name" value="HrcA"/>
    <property type="match status" value="1"/>
</dbReference>
<dbReference type="Gene3D" id="3.30.390.60">
    <property type="entry name" value="Heat-inducible transcription repressor hrca homolog, domain 3"/>
    <property type="match status" value="1"/>
</dbReference>
<evidence type="ECO:0000313" key="8">
    <source>
        <dbReference type="EMBL" id="MFN2976553.1"/>
    </source>
</evidence>
<evidence type="ECO:0000256" key="4">
    <source>
        <dbReference type="ARBA" id="ARBA00023163"/>
    </source>
</evidence>
<dbReference type="InterPro" id="IPR029016">
    <property type="entry name" value="GAF-like_dom_sf"/>
</dbReference>
<dbReference type="InterPro" id="IPR005104">
    <property type="entry name" value="WHTH_HrcA_DNA-bd"/>
</dbReference>
<dbReference type="PANTHER" id="PTHR34824">
    <property type="entry name" value="HEAT-INDUCIBLE TRANSCRIPTION REPRESSOR HRCA"/>
    <property type="match status" value="1"/>
</dbReference>
<keyword evidence="3 5" id="KW-0346">Stress response</keyword>
<evidence type="ECO:0000256" key="5">
    <source>
        <dbReference type="HAMAP-Rule" id="MF_00081"/>
    </source>
</evidence>
<dbReference type="InterPro" id="IPR002571">
    <property type="entry name" value="HrcA"/>
</dbReference>
<keyword evidence="4 5" id="KW-0804">Transcription</keyword>
<dbReference type="Pfam" id="PF03444">
    <property type="entry name" value="WHD_HrcA"/>
    <property type="match status" value="1"/>
</dbReference>